<keyword evidence="3 5" id="KW-1005">Bacterial flagellum biogenesis</keyword>
<dbReference type="EMBL" id="VOAP01000013">
    <property type="protein sequence ID" value="TWO20564.1"/>
    <property type="molecule type" value="Genomic_DNA"/>
</dbReference>
<evidence type="ECO:0000313" key="9">
    <source>
        <dbReference type="Proteomes" id="UP000321812"/>
    </source>
</evidence>
<keyword evidence="8" id="KW-0282">Flagellum</keyword>
<accession>A0A562XEJ8</accession>
<dbReference type="GO" id="GO:0044781">
    <property type="term" value="P:bacterial-type flagellum organization"/>
    <property type="evidence" value="ECO:0007669"/>
    <property type="project" value="UniProtKB-UniRule"/>
</dbReference>
<organism evidence="8 9">
    <name type="scientific">Campylobacter hyointestinalis</name>
    <dbReference type="NCBI Taxonomy" id="198"/>
    <lineage>
        <taxon>Bacteria</taxon>
        <taxon>Pseudomonadati</taxon>
        <taxon>Campylobacterota</taxon>
        <taxon>Epsilonproteobacteria</taxon>
        <taxon>Campylobacterales</taxon>
        <taxon>Campylobacteraceae</taxon>
        <taxon>Campylobacter</taxon>
    </lineage>
</organism>
<dbReference type="Pfam" id="PF13860">
    <property type="entry name" value="FlgD_ig"/>
    <property type="match status" value="1"/>
</dbReference>
<proteinExistence type="inferred from homology"/>
<dbReference type="InterPro" id="IPR025965">
    <property type="entry name" value="FlgD/Vpr_Ig-like"/>
</dbReference>
<evidence type="ECO:0000256" key="1">
    <source>
        <dbReference type="ARBA" id="ARBA00010577"/>
    </source>
</evidence>
<feature type="compositionally biased region" description="Polar residues" evidence="6">
    <location>
        <begin position="241"/>
        <end position="256"/>
    </location>
</feature>
<keyword evidence="8" id="KW-0966">Cell projection</keyword>
<gene>
    <name evidence="8" type="ORF">YZ82_04390</name>
</gene>
<comment type="function">
    <text evidence="4 5">Required for flagellar hook formation. May act as a scaffolding protein.</text>
</comment>
<dbReference type="Proteomes" id="UP000321812">
    <property type="component" value="Unassembled WGS sequence"/>
</dbReference>
<evidence type="ECO:0000256" key="4">
    <source>
        <dbReference type="ARBA" id="ARBA00024746"/>
    </source>
</evidence>
<dbReference type="Gene3D" id="2.60.40.4070">
    <property type="match status" value="1"/>
</dbReference>
<dbReference type="AlphaFoldDB" id="A0A562XEJ8"/>
<evidence type="ECO:0000259" key="7">
    <source>
        <dbReference type="Pfam" id="PF13860"/>
    </source>
</evidence>
<feature type="region of interest" description="Disordered" evidence="6">
    <location>
        <begin position="1"/>
        <end position="39"/>
    </location>
</feature>
<comment type="caution">
    <text evidence="8">The sequence shown here is derived from an EMBL/GenBank/DDBJ whole genome shotgun (WGS) entry which is preliminary data.</text>
</comment>
<feature type="compositionally biased region" description="Basic and acidic residues" evidence="6">
    <location>
        <begin position="19"/>
        <end position="29"/>
    </location>
</feature>
<evidence type="ECO:0000256" key="2">
    <source>
        <dbReference type="ARBA" id="ARBA00016013"/>
    </source>
</evidence>
<dbReference type="NCBIfam" id="NF009452">
    <property type="entry name" value="PRK12812.1"/>
    <property type="match status" value="1"/>
</dbReference>
<name>A0A562XEJ8_CAMHY</name>
<dbReference type="Pfam" id="PF03963">
    <property type="entry name" value="FlgD"/>
    <property type="match status" value="1"/>
</dbReference>
<evidence type="ECO:0000256" key="5">
    <source>
        <dbReference type="RuleBase" id="RU362076"/>
    </source>
</evidence>
<comment type="similarity">
    <text evidence="1 5">Belongs to the FlgD family.</text>
</comment>
<evidence type="ECO:0000313" key="8">
    <source>
        <dbReference type="EMBL" id="TWO20564.1"/>
    </source>
</evidence>
<evidence type="ECO:0000256" key="3">
    <source>
        <dbReference type="ARBA" id="ARBA00022795"/>
    </source>
</evidence>
<evidence type="ECO:0000256" key="6">
    <source>
        <dbReference type="SAM" id="MobiDB-lite"/>
    </source>
</evidence>
<keyword evidence="8" id="KW-0969">Cilium</keyword>
<sequence>MAISSVNNTTTPTFTTDKWAADKTAEKENGVAGTGTNPNSTLDKDAFMKLLLTELQYQDPTETMDSAKMLEQTSQLATLEMQENTNKVMKQLTEQMQGSLSMTAMSALGKIANLSNAISKDTATSRVDFKINFGSDAKFGNIGIYNSTGDLIKNIPFNELNKGTNSFTWDGTDDNGLQTSAGEYVIKASYTDKNDKKQEAIIGSYPVEAVKFVDGVAQVKIAGEYISIDKISEFTEPVKKTTASNSGESSSEDTNS</sequence>
<dbReference type="RefSeq" id="WP_063997413.1">
    <property type="nucleotide sequence ID" value="NZ_VOAP01000013.1"/>
</dbReference>
<dbReference type="InterPro" id="IPR005648">
    <property type="entry name" value="FlgD"/>
</dbReference>
<protein>
    <recommendedName>
        <fullName evidence="2 5">Basal-body rod modification protein FlgD</fullName>
    </recommendedName>
</protein>
<reference evidence="8 9" key="1">
    <citation type="submission" date="2019-07" db="EMBL/GenBank/DDBJ databases">
        <title>Rapid identification of Enteric Bacteria from Whole Genome Sequences (WGS) using Average Nucleotide Identity (ANI).</title>
        <authorList>
            <person name="Lane C."/>
        </authorList>
    </citation>
    <scope>NUCLEOTIDE SEQUENCE [LARGE SCALE GENOMIC DNA]</scope>
    <source>
        <strain evidence="8 9">D2411</strain>
    </source>
</reference>
<feature type="domain" description="FlgD/Vpr Ig-like" evidence="7">
    <location>
        <begin position="115"/>
        <end position="192"/>
    </location>
</feature>
<feature type="region of interest" description="Disordered" evidence="6">
    <location>
        <begin position="237"/>
        <end position="256"/>
    </location>
</feature>